<dbReference type="PROSITE" id="PS50110">
    <property type="entry name" value="RESPONSE_REGULATORY"/>
    <property type="match status" value="1"/>
</dbReference>
<dbReference type="InterPro" id="IPR036890">
    <property type="entry name" value="HATPase_C_sf"/>
</dbReference>
<dbReference type="InterPro" id="IPR003594">
    <property type="entry name" value="HATPase_dom"/>
</dbReference>
<dbReference type="GO" id="GO:0005886">
    <property type="term" value="C:plasma membrane"/>
    <property type="evidence" value="ECO:0007669"/>
    <property type="project" value="TreeGrafter"/>
</dbReference>
<dbReference type="SUPFAM" id="SSF52172">
    <property type="entry name" value="CheY-like"/>
    <property type="match status" value="1"/>
</dbReference>
<accession>A0A2H0UJQ3</accession>
<sequence length="671" mass="74378">MATPKSIHTDTAEHSPNTVFVYTDGVLSYLNPTGTKICELNLASQAIGKKFSEFAHPAYQEQIIESIEPFLGQHKKDRLTNQLWVTASGRVYYLDLYKTPIQWHGKKGLLVVANDHTSFTRAQKEHNFMLRANTALTQTLELESRMQALAELLVPEFADWCSIDIVQTNELKPIAVMHKDPAKIPLAKQLRQQYPAHLNDDRGIPHVLRTGETEFHPRITEAMLEASARDEKHLELLHALGLSSVIITPLVVRDKKIGVLTMAHAQNHKRYSEADLRLAEEIAARAAVAIENARLHQEVKADDTAKSDFLAILAHELRNPLAAMLSSLQLLLLQESYNPEVTETIHSLQRQTKFIKRLLDDLLDIARITRGEIRLKKEVVDIRDAVEAAVETTHSVATIRITHNLKINQPEKPIYIKADPIRIEQATVNLLTNSAKYTDQGGSITVSTSADQDGAYITISDTGIGLDPEIKEDLFKLFRRSEAMRHQREGLGVGLRLVKTIAELHGGWVKAESEGIGKGSTFTIMIPLASQQALPLPTKKRVSGALARAKEAGKKTIIIVDDNKDAARAMSKLLLLLGHDCATCHNASEALIMLKTQNPDFIILDIGLPQTDGYTLAKQIRSGGFSASNTTLIALTGYGSEQDKARAKQAGFNYHLTKPVGLEKLKEILST</sequence>
<name>A0A2H0UJQ3_9BACT</name>
<dbReference type="Pfam" id="PF00512">
    <property type="entry name" value="HisKA"/>
    <property type="match status" value="1"/>
</dbReference>
<dbReference type="InterPro" id="IPR005467">
    <property type="entry name" value="His_kinase_dom"/>
</dbReference>
<comment type="catalytic activity">
    <reaction evidence="1">
        <text>ATP + protein L-histidine = ADP + protein N-phospho-L-histidine.</text>
        <dbReference type="EC" id="2.7.13.3"/>
    </reaction>
</comment>
<feature type="modified residue" description="4-aspartylphosphate" evidence="6">
    <location>
        <position position="605"/>
    </location>
</feature>
<feature type="domain" description="Histidine kinase" evidence="7">
    <location>
        <begin position="312"/>
        <end position="530"/>
    </location>
</feature>
<feature type="domain" description="Response regulatory" evidence="8">
    <location>
        <begin position="556"/>
        <end position="671"/>
    </location>
</feature>
<dbReference type="InterPro" id="IPR036097">
    <property type="entry name" value="HisK_dim/P_sf"/>
</dbReference>
<dbReference type="Pfam" id="PF00989">
    <property type="entry name" value="PAS"/>
    <property type="match status" value="1"/>
</dbReference>
<dbReference type="Pfam" id="PF01590">
    <property type="entry name" value="GAF"/>
    <property type="match status" value="1"/>
</dbReference>
<keyword evidence="3 6" id="KW-0597">Phosphoprotein</keyword>
<dbReference type="SMART" id="SM00448">
    <property type="entry name" value="REC"/>
    <property type="match status" value="1"/>
</dbReference>
<evidence type="ECO:0000259" key="7">
    <source>
        <dbReference type="PROSITE" id="PS50109"/>
    </source>
</evidence>
<dbReference type="CDD" id="cd00082">
    <property type="entry name" value="HisKA"/>
    <property type="match status" value="1"/>
</dbReference>
<dbReference type="Gene3D" id="3.30.565.10">
    <property type="entry name" value="Histidine kinase-like ATPase, C-terminal domain"/>
    <property type="match status" value="1"/>
</dbReference>
<dbReference type="Gene3D" id="3.30.450.40">
    <property type="match status" value="1"/>
</dbReference>
<dbReference type="SMART" id="SM00065">
    <property type="entry name" value="GAF"/>
    <property type="match status" value="1"/>
</dbReference>
<dbReference type="SUPFAM" id="SSF55781">
    <property type="entry name" value="GAF domain-like"/>
    <property type="match status" value="1"/>
</dbReference>
<dbReference type="GO" id="GO:0000155">
    <property type="term" value="F:phosphorelay sensor kinase activity"/>
    <property type="evidence" value="ECO:0007669"/>
    <property type="project" value="InterPro"/>
</dbReference>
<dbReference type="InterPro" id="IPR011006">
    <property type="entry name" value="CheY-like_superfamily"/>
</dbReference>
<reference evidence="10" key="1">
    <citation type="submission" date="2017-09" db="EMBL/GenBank/DDBJ databases">
        <title>Depth-based differentiation of microbial function through sediment-hosted aquifers and enrichment of novel symbionts in the deep terrestrial subsurface.</title>
        <authorList>
            <person name="Probst A.J."/>
            <person name="Ladd B."/>
            <person name="Jarett J.K."/>
            <person name="Geller-Mcgrath D.E."/>
            <person name="Sieber C.M.K."/>
            <person name="Emerson J.B."/>
            <person name="Anantharaman K."/>
            <person name="Thomas B.C."/>
            <person name="Malmstrom R."/>
            <person name="Stieglmeier M."/>
            <person name="Klingl A."/>
            <person name="Woyke T."/>
            <person name="Ryan C.M."/>
            <person name="Banfield J.F."/>
        </authorList>
    </citation>
    <scope>NUCLEOTIDE SEQUENCE [LARGE SCALE GENOMIC DNA]</scope>
</reference>
<dbReference type="InterPro" id="IPR029016">
    <property type="entry name" value="GAF-like_dom_sf"/>
</dbReference>
<dbReference type="SUPFAM" id="SSF55874">
    <property type="entry name" value="ATPase domain of HSP90 chaperone/DNA topoisomerase II/histidine kinase"/>
    <property type="match status" value="1"/>
</dbReference>
<dbReference type="InterPro" id="IPR001789">
    <property type="entry name" value="Sig_transdc_resp-reg_receiver"/>
</dbReference>
<dbReference type="PANTHER" id="PTHR43047:SF72">
    <property type="entry name" value="OSMOSENSING HISTIDINE PROTEIN KINASE SLN1"/>
    <property type="match status" value="1"/>
</dbReference>
<dbReference type="SMART" id="SM00387">
    <property type="entry name" value="HATPase_c"/>
    <property type="match status" value="1"/>
</dbReference>
<gene>
    <name evidence="9" type="ORF">COU11_04680</name>
</gene>
<dbReference type="Pfam" id="PF02518">
    <property type="entry name" value="HATPase_c"/>
    <property type="match status" value="1"/>
</dbReference>
<dbReference type="InterPro" id="IPR004358">
    <property type="entry name" value="Sig_transdc_His_kin-like_C"/>
</dbReference>
<evidence type="ECO:0000256" key="4">
    <source>
        <dbReference type="ARBA" id="ARBA00022679"/>
    </source>
</evidence>
<evidence type="ECO:0000313" key="10">
    <source>
        <dbReference type="Proteomes" id="UP000229526"/>
    </source>
</evidence>
<dbReference type="PROSITE" id="PS50109">
    <property type="entry name" value="HIS_KIN"/>
    <property type="match status" value="1"/>
</dbReference>
<dbReference type="SMART" id="SM00388">
    <property type="entry name" value="HisKA"/>
    <property type="match status" value="1"/>
</dbReference>
<evidence type="ECO:0000256" key="6">
    <source>
        <dbReference type="PROSITE-ProRule" id="PRU00169"/>
    </source>
</evidence>
<dbReference type="AlphaFoldDB" id="A0A2H0UJQ3"/>
<dbReference type="GO" id="GO:0009927">
    <property type="term" value="F:histidine phosphotransfer kinase activity"/>
    <property type="evidence" value="ECO:0007669"/>
    <property type="project" value="TreeGrafter"/>
</dbReference>
<dbReference type="EMBL" id="PFBD01000029">
    <property type="protein sequence ID" value="PIR86633.1"/>
    <property type="molecule type" value="Genomic_DNA"/>
</dbReference>
<dbReference type="Proteomes" id="UP000229526">
    <property type="component" value="Unassembled WGS sequence"/>
</dbReference>
<dbReference type="SUPFAM" id="SSF47384">
    <property type="entry name" value="Homodimeric domain of signal transducing histidine kinase"/>
    <property type="match status" value="1"/>
</dbReference>
<dbReference type="PRINTS" id="PR00344">
    <property type="entry name" value="BCTRLSENSOR"/>
</dbReference>
<dbReference type="CDD" id="cd17580">
    <property type="entry name" value="REC_2_DhkD-like"/>
    <property type="match status" value="1"/>
</dbReference>
<proteinExistence type="predicted"/>
<dbReference type="InterPro" id="IPR003018">
    <property type="entry name" value="GAF"/>
</dbReference>
<dbReference type="Gene3D" id="1.10.287.130">
    <property type="match status" value="1"/>
</dbReference>
<dbReference type="EC" id="2.7.13.3" evidence="2"/>
<protein>
    <recommendedName>
        <fullName evidence="2">histidine kinase</fullName>
        <ecNumber evidence="2">2.7.13.3</ecNumber>
    </recommendedName>
</protein>
<dbReference type="PANTHER" id="PTHR43047">
    <property type="entry name" value="TWO-COMPONENT HISTIDINE PROTEIN KINASE"/>
    <property type="match status" value="1"/>
</dbReference>
<dbReference type="InterPro" id="IPR013767">
    <property type="entry name" value="PAS_fold"/>
</dbReference>
<evidence type="ECO:0000313" key="9">
    <source>
        <dbReference type="EMBL" id="PIR86633.1"/>
    </source>
</evidence>
<evidence type="ECO:0000256" key="5">
    <source>
        <dbReference type="ARBA" id="ARBA00022777"/>
    </source>
</evidence>
<dbReference type="InterPro" id="IPR003661">
    <property type="entry name" value="HisK_dim/P_dom"/>
</dbReference>
<dbReference type="InterPro" id="IPR035965">
    <property type="entry name" value="PAS-like_dom_sf"/>
</dbReference>
<evidence type="ECO:0000256" key="2">
    <source>
        <dbReference type="ARBA" id="ARBA00012438"/>
    </source>
</evidence>
<keyword evidence="5" id="KW-0418">Kinase</keyword>
<comment type="caution">
    <text evidence="9">The sequence shown here is derived from an EMBL/GenBank/DDBJ whole genome shotgun (WGS) entry which is preliminary data.</text>
</comment>
<organism evidence="9 10">
    <name type="scientific">Candidatus Harrisonbacteria bacterium CG10_big_fil_rev_8_21_14_0_10_49_15</name>
    <dbReference type="NCBI Taxonomy" id="1974587"/>
    <lineage>
        <taxon>Bacteria</taxon>
        <taxon>Candidatus Harrisoniibacteriota</taxon>
    </lineage>
</organism>
<keyword evidence="4" id="KW-0808">Transferase</keyword>
<evidence type="ECO:0000256" key="1">
    <source>
        <dbReference type="ARBA" id="ARBA00000085"/>
    </source>
</evidence>
<dbReference type="GO" id="GO:0006355">
    <property type="term" value="P:regulation of DNA-templated transcription"/>
    <property type="evidence" value="ECO:0007669"/>
    <property type="project" value="InterPro"/>
</dbReference>
<evidence type="ECO:0000259" key="8">
    <source>
        <dbReference type="PROSITE" id="PS50110"/>
    </source>
</evidence>
<dbReference type="Pfam" id="PF00072">
    <property type="entry name" value="Response_reg"/>
    <property type="match status" value="1"/>
</dbReference>
<dbReference type="Gene3D" id="3.40.50.2300">
    <property type="match status" value="1"/>
</dbReference>
<dbReference type="SUPFAM" id="SSF55785">
    <property type="entry name" value="PYP-like sensor domain (PAS domain)"/>
    <property type="match status" value="1"/>
</dbReference>
<evidence type="ECO:0000256" key="3">
    <source>
        <dbReference type="ARBA" id="ARBA00022553"/>
    </source>
</evidence>
<dbReference type="Gene3D" id="3.30.450.20">
    <property type="entry name" value="PAS domain"/>
    <property type="match status" value="1"/>
</dbReference>